<name>A0AAV3YSG2_9GAST</name>
<dbReference type="AlphaFoldDB" id="A0AAV3YSG2"/>
<proteinExistence type="predicted"/>
<comment type="caution">
    <text evidence="1">The sequence shown here is derived from an EMBL/GenBank/DDBJ whole genome shotgun (WGS) entry which is preliminary data.</text>
</comment>
<sequence>MAATARYTRRAFSWRNVFLNRKNPLKPFDYTELIRKHRFPSWAILQQTDMLEQSIAHPSSRSGTVPVLLQVGFETLRYLASGSFQDIFDEHLGLHQKTECWMPLLKYGHTMSGELLKKKPSCKSECFGTKFCVILSI</sequence>
<evidence type="ECO:0000313" key="2">
    <source>
        <dbReference type="Proteomes" id="UP000735302"/>
    </source>
</evidence>
<dbReference type="EMBL" id="BLXT01001362">
    <property type="protein sequence ID" value="GFN85071.1"/>
    <property type="molecule type" value="Genomic_DNA"/>
</dbReference>
<accession>A0AAV3YSG2</accession>
<keyword evidence="2" id="KW-1185">Reference proteome</keyword>
<gene>
    <name evidence="1" type="ORF">PoB_001157700</name>
</gene>
<organism evidence="1 2">
    <name type="scientific">Plakobranchus ocellatus</name>
    <dbReference type="NCBI Taxonomy" id="259542"/>
    <lineage>
        <taxon>Eukaryota</taxon>
        <taxon>Metazoa</taxon>
        <taxon>Spiralia</taxon>
        <taxon>Lophotrochozoa</taxon>
        <taxon>Mollusca</taxon>
        <taxon>Gastropoda</taxon>
        <taxon>Heterobranchia</taxon>
        <taxon>Euthyneura</taxon>
        <taxon>Panpulmonata</taxon>
        <taxon>Sacoglossa</taxon>
        <taxon>Placobranchoidea</taxon>
        <taxon>Plakobranchidae</taxon>
        <taxon>Plakobranchus</taxon>
    </lineage>
</organism>
<dbReference type="Proteomes" id="UP000735302">
    <property type="component" value="Unassembled WGS sequence"/>
</dbReference>
<evidence type="ECO:0000313" key="1">
    <source>
        <dbReference type="EMBL" id="GFN85071.1"/>
    </source>
</evidence>
<protein>
    <submittedName>
        <fullName evidence="1">Low quality protein: putative nuclease harbi1</fullName>
    </submittedName>
</protein>
<reference evidence="1 2" key="1">
    <citation type="journal article" date="2021" name="Elife">
        <title>Chloroplast acquisition without the gene transfer in kleptoplastic sea slugs, Plakobranchus ocellatus.</title>
        <authorList>
            <person name="Maeda T."/>
            <person name="Takahashi S."/>
            <person name="Yoshida T."/>
            <person name="Shimamura S."/>
            <person name="Takaki Y."/>
            <person name="Nagai Y."/>
            <person name="Toyoda A."/>
            <person name="Suzuki Y."/>
            <person name="Arimoto A."/>
            <person name="Ishii H."/>
            <person name="Satoh N."/>
            <person name="Nishiyama T."/>
            <person name="Hasebe M."/>
            <person name="Maruyama T."/>
            <person name="Minagawa J."/>
            <person name="Obokata J."/>
            <person name="Shigenobu S."/>
        </authorList>
    </citation>
    <scope>NUCLEOTIDE SEQUENCE [LARGE SCALE GENOMIC DNA]</scope>
</reference>